<feature type="domain" description="Histone acetyl transferase HAT1 N-terminal" evidence="12">
    <location>
        <begin position="12"/>
        <end position="168"/>
    </location>
</feature>
<keyword evidence="7" id="KW-0963">Cytoplasm</keyword>
<evidence type="ECO:0000256" key="3">
    <source>
        <dbReference type="ARBA" id="ARBA00021268"/>
    </source>
</evidence>
<evidence type="ECO:0000256" key="4">
    <source>
        <dbReference type="ARBA" id="ARBA00022679"/>
    </source>
</evidence>
<dbReference type="InterPro" id="IPR019467">
    <property type="entry name" value="Hat1_N"/>
</dbReference>
<dbReference type="Gene3D" id="3.40.630.30">
    <property type="match status" value="1"/>
</dbReference>
<feature type="region of interest" description="Disordered" evidence="11">
    <location>
        <begin position="459"/>
        <end position="504"/>
    </location>
</feature>
<comment type="catalytic activity">
    <reaction evidence="6 7">
        <text>L-lysyl-[protein] + acetyl-CoA = N(6)-acetyl-L-lysyl-[protein] + CoA + H(+)</text>
        <dbReference type="Rhea" id="RHEA:45948"/>
        <dbReference type="Rhea" id="RHEA-COMP:9752"/>
        <dbReference type="Rhea" id="RHEA-COMP:10731"/>
        <dbReference type="ChEBI" id="CHEBI:15378"/>
        <dbReference type="ChEBI" id="CHEBI:29969"/>
        <dbReference type="ChEBI" id="CHEBI:57287"/>
        <dbReference type="ChEBI" id="CHEBI:57288"/>
        <dbReference type="ChEBI" id="CHEBI:61930"/>
        <dbReference type="EC" id="2.3.1.48"/>
    </reaction>
</comment>
<dbReference type="InterPro" id="IPR037113">
    <property type="entry name" value="Hat1_N_sf"/>
</dbReference>
<evidence type="ECO:0000256" key="9">
    <source>
        <dbReference type="PIRSR" id="PIRSR038084-2"/>
    </source>
</evidence>
<dbReference type="Pfam" id="PF10394">
    <property type="entry name" value="Hat1_N"/>
    <property type="match status" value="1"/>
</dbReference>
<dbReference type="GO" id="GO:0005634">
    <property type="term" value="C:nucleus"/>
    <property type="evidence" value="ECO:0007669"/>
    <property type="project" value="UniProtKB-SubCell"/>
</dbReference>
<evidence type="ECO:0000259" key="12">
    <source>
        <dbReference type="Pfam" id="PF10394"/>
    </source>
</evidence>
<keyword evidence="14" id="KW-1185">Reference proteome</keyword>
<evidence type="ECO:0000313" key="14">
    <source>
        <dbReference type="Proteomes" id="UP000799438"/>
    </source>
</evidence>
<dbReference type="EMBL" id="ML995480">
    <property type="protein sequence ID" value="KAF2144161.1"/>
    <property type="molecule type" value="Genomic_DNA"/>
</dbReference>
<dbReference type="EC" id="2.3.1.48" evidence="2 7"/>
<evidence type="ECO:0000256" key="1">
    <source>
        <dbReference type="ARBA" id="ARBA00010543"/>
    </source>
</evidence>
<evidence type="ECO:0000256" key="7">
    <source>
        <dbReference type="PIRNR" id="PIRNR038084"/>
    </source>
</evidence>
<dbReference type="RefSeq" id="XP_033399873.1">
    <property type="nucleotide sequence ID" value="XM_033538016.1"/>
</dbReference>
<evidence type="ECO:0000256" key="8">
    <source>
        <dbReference type="PIRSR" id="PIRSR038084-1"/>
    </source>
</evidence>
<feature type="region of interest" description="Interaction with histone H4 N-terminus" evidence="9">
    <location>
        <begin position="46"/>
        <end position="48"/>
    </location>
</feature>
<dbReference type="OrthoDB" id="10253098at2759"/>
<dbReference type="GO" id="GO:0031509">
    <property type="term" value="P:subtelomeric heterochromatin formation"/>
    <property type="evidence" value="ECO:0007669"/>
    <property type="project" value="InterPro"/>
</dbReference>
<evidence type="ECO:0000313" key="13">
    <source>
        <dbReference type="EMBL" id="KAF2144161.1"/>
    </source>
</evidence>
<dbReference type="InterPro" id="IPR017380">
    <property type="entry name" value="Hist_AcTrfase_B-typ_cat-su"/>
</dbReference>
<dbReference type="Gene3D" id="3.90.360.10">
    <property type="entry name" value="Histone acetyl transferase 1 (HAT1), N-terminal domain"/>
    <property type="match status" value="1"/>
</dbReference>
<dbReference type="SUPFAM" id="SSF55729">
    <property type="entry name" value="Acyl-CoA N-acyltransferases (Nat)"/>
    <property type="match status" value="1"/>
</dbReference>
<dbReference type="PANTHER" id="PTHR12046">
    <property type="entry name" value="HISTONE ACETYLTRANSFERASE TYPE B CATALYTIC SUBUNIT"/>
    <property type="match status" value="1"/>
</dbReference>
<evidence type="ECO:0000256" key="10">
    <source>
        <dbReference type="PIRSR" id="PIRSR038084-3"/>
    </source>
</evidence>
<comment type="similarity">
    <text evidence="1 7">Belongs to the HAT1 family.</text>
</comment>
<evidence type="ECO:0000256" key="5">
    <source>
        <dbReference type="ARBA" id="ARBA00023315"/>
    </source>
</evidence>
<dbReference type="GO" id="GO:0004402">
    <property type="term" value="F:histone acetyltransferase activity"/>
    <property type="evidence" value="ECO:0007669"/>
    <property type="project" value="UniProtKB-UniRule"/>
</dbReference>
<name>A0A6A6BNN0_9PEZI</name>
<comment type="function">
    <text evidence="7">Catalytic component of the histone acetylase B (HAT-B) complex. Has intrinsic substrate specificity that modifies lysine in recognition sequence GXGKXG. Involved in DNA double-strand break repair.</text>
</comment>
<gene>
    <name evidence="13" type="ORF">K452DRAFT_246383</name>
</gene>
<dbReference type="GO" id="GO:0000781">
    <property type="term" value="C:chromosome, telomeric region"/>
    <property type="evidence" value="ECO:0007669"/>
    <property type="project" value="GOC"/>
</dbReference>
<dbReference type="GO" id="GO:0005737">
    <property type="term" value="C:cytoplasm"/>
    <property type="evidence" value="ECO:0007669"/>
    <property type="project" value="UniProtKB-SubCell"/>
</dbReference>
<feature type="active site" description="Proton donor/acceptor" evidence="8">
    <location>
        <position position="303"/>
    </location>
</feature>
<feature type="compositionally biased region" description="Acidic residues" evidence="11">
    <location>
        <begin position="484"/>
        <end position="494"/>
    </location>
</feature>
<keyword evidence="5 7" id="KW-0012">Acyltransferase</keyword>
<organism evidence="13 14">
    <name type="scientific">Aplosporella prunicola CBS 121167</name>
    <dbReference type="NCBI Taxonomy" id="1176127"/>
    <lineage>
        <taxon>Eukaryota</taxon>
        <taxon>Fungi</taxon>
        <taxon>Dikarya</taxon>
        <taxon>Ascomycota</taxon>
        <taxon>Pezizomycotina</taxon>
        <taxon>Dothideomycetes</taxon>
        <taxon>Dothideomycetes incertae sedis</taxon>
        <taxon>Botryosphaeriales</taxon>
        <taxon>Aplosporellaceae</taxon>
        <taxon>Aplosporella</taxon>
    </lineage>
</organism>
<evidence type="ECO:0000256" key="2">
    <source>
        <dbReference type="ARBA" id="ARBA00013184"/>
    </source>
</evidence>
<evidence type="ECO:0000256" key="11">
    <source>
        <dbReference type="SAM" id="MobiDB-lite"/>
    </source>
</evidence>
<accession>A0A6A6BNN0</accession>
<comment type="subcellular location">
    <subcellularLocation>
        <location evidence="7">Cytoplasm</location>
    </subcellularLocation>
    <subcellularLocation>
        <location evidence="7">Nucleus</location>
    </subcellularLocation>
</comment>
<protein>
    <recommendedName>
        <fullName evidence="3 7">Histone acetyltransferase type B catalytic subunit</fullName>
        <ecNumber evidence="2 7">2.3.1.48</ecNumber>
    </recommendedName>
</protein>
<dbReference type="AlphaFoldDB" id="A0A6A6BNN0"/>
<sequence length="504" mass="57851">MDEVEELVGEFLADANDAFNVNLVRAGKPVFEEPFHPIFTYPIFGEEERVFGYTDLEINLQFRAHDLLPSLGITYEKKFRPIGDTKAMDIKDMIKDYLPENMLAKDEAMAGENSEDGSASSNWTPPGKRIHQYKQHGKQFEIWLTGLTDPVAKEILRRMQIFIPFYIEGGTCQDLEEELWTMARWKLFLLYEVAPAKDGTAPPYIFAGFSTSYRLWVFPTHEVLARVNNCSTAEIEPPEPLPRDPDTLRYSGDYSPMDAPSRERISQFLIIPPYQGQAHGTHLYNKMMDIFLSDKYVVEVTVEDPSEAFDDLRDWCDLARLRSNPEFADLNVADKVPEDALRPNAEVPSDKLLPQNTIEKIYKASRIVPRQFARLVEMHTLSKIPARHRSPARISRKHKAADPNDRRYYFWRHLAKKRLYIHNRDQLIQIEESERVEKVEQALGGVETDYIRLLEGAERRAANGEGASGGSGKKPAKRKKAVIEDEDEDEDEEPEKAKKAKSTK</sequence>
<keyword evidence="4 7" id="KW-0808">Transferase</keyword>
<dbReference type="InterPro" id="IPR016181">
    <property type="entry name" value="Acyl_CoA_acyltransferase"/>
</dbReference>
<dbReference type="Proteomes" id="UP000799438">
    <property type="component" value="Unassembled WGS sequence"/>
</dbReference>
<evidence type="ECO:0000256" key="6">
    <source>
        <dbReference type="ARBA" id="ARBA00048017"/>
    </source>
</evidence>
<feature type="binding site" evidence="9">
    <location>
        <begin position="268"/>
        <end position="270"/>
    </location>
    <ligand>
        <name>acetyl-CoA</name>
        <dbReference type="ChEBI" id="CHEBI:57288"/>
    </ligand>
</feature>
<feature type="binding site" evidence="9">
    <location>
        <begin position="275"/>
        <end position="281"/>
    </location>
    <ligand>
        <name>acetyl-CoA</name>
        <dbReference type="ChEBI" id="CHEBI:57288"/>
    </ligand>
</feature>
<dbReference type="GeneID" id="54295512"/>
<dbReference type="PIRSF" id="PIRSF038084">
    <property type="entry name" value="HAT-B_cat"/>
    <property type="match status" value="1"/>
</dbReference>
<keyword evidence="7" id="KW-0539">Nucleus</keyword>
<reference evidence="13" key="1">
    <citation type="journal article" date="2020" name="Stud. Mycol.">
        <title>101 Dothideomycetes genomes: a test case for predicting lifestyles and emergence of pathogens.</title>
        <authorList>
            <person name="Haridas S."/>
            <person name="Albert R."/>
            <person name="Binder M."/>
            <person name="Bloem J."/>
            <person name="Labutti K."/>
            <person name="Salamov A."/>
            <person name="Andreopoulos B."/>
            <person name="Baker S."/>
            <person name="Barry K."/>
            <person name="Bills G."/>
            <person name="Bluhm B."/>
            <person name="Cannon C."/>
            <person name="Castanera R."/>
            <person name="Culley D."/>
            <person name="Daum C."/>
            <person name="Ezra D."/>
            <person name="Gonzalez J."/>
            <person name="Henrissat B."/>
            <person name="Kuo A."/>
            <person name="Liang C."/>
            <person name="Lipzen A."/>
            <person name="Lutzoni F."/>
            <person name="Magnuson J."/>
            <person name="Mondo S."/>
            <person name="Nolan M."/>
            <person name="Ohm R."/>
            <person name="Pangilinan J."/>
            <person name="Park H.-J."/>
            <person name="Ramirez L."/>
            <person name="Alfaro M."/>
            <person name="Sun H."/>
            <person name="Tritt A."/>
            <person name="Yoshinaga Y."/>
            <person name="Zwiers L.-H."/>
            <person name="Turgeon B."/>
            <person name="Goodwin S."/>
            <person name="Spatafora J."/>
            <person name="Crous P."/>
            <person name="Grigoriev I."/>
        </authorList>
    </citation>
    <scope>NUCLEOTIDE SEQUENCE</scope>
    <source>
        <strain evidence="13">CBS 121167</strain>
    </source>
</reference>
<comment type="subunit">
    <text evidence="7">Component of the HAT-B complex composed of at least HAT1 and HAT2. The HAT-B complex binds to histone H4 tail.</text>
</comment>
<proteinExistence type="inferred from homology"/>
<feature type="site" description="Interaction with histone H4 N-terminus" evidence="10">
    <location>
        <position position="185"/>
    </location>
</feature>